<evidence type="ECO:0000256" key="6">
    <source>
        <dbReference type="SAM" id="Phobius"/>
    </source>
</evidence>
<gene>
    <name evidence="8" type="ORF">PCOR1329_LOCUS69131</name>
</gene>
<dbReference type="EMBL" id="CAUYUJ010019059">
    <property type="protein sequence ID" value="CAK0888320.1"/>
    <property type="molecule type" value="Genomic_DNA"/>
</dbReference>
<dbReference type="InterPro" id="IPR043203">
    <property type="entry name" value="VGCC_Ca_Na"/>
</dbReference>
<feature type="domain" description="Ion transport" evidence="7">
    <location>
        <begin position="327"/>
        <end position="565"/>
    </location>
</feature>
<protein>
    <recommendedName>
        <fullName evidence="7">Ion transport domain-containing protein</fullName>
    </recommendedName>
</protein>
<keyword evidence="2 6" id="KW-0812">Transmembrane</keyword>
<dbReference type="InterPro" id="IPR027359">
    <property type="entry name" value="Volt_channel_dom_sf"/>
</dbReference>
<evidence type="ECO:0000313" key="9">
    <source>
        <dbReference type="Proteomes" id="UP001189429"/>
    </source>
</evidence>
<evidence type="ECO:0000259" key="7">
    <source>
        <dbReference type="Pfam" id="PF00520"/>
    </source>
</evidence>
<feature type="transmembrane region" description="Helical" evidence="6">
    <location>
        <begin position="391"/>
        <end position="411"/>
    </location>
</feature>
<evidence type="ECO:0000256" key="2">
    <source>
        <dbReference type="ARBA" id="ARBA00022692"/>
    </source>
</evidence>
<name>A0ABN9WNV8_9DINO</name>
<accession>A0ABN9WNV8</accession>
<dbReference type="Gene3D" id="1.20.120.350">
    <property type="entry name" value="Voltage-gated potassium channels. Chain C"/>
    <property type="match status" value="1"/>
</dbReference>
<evidence type="ECO:0000256" key="3">
    <source>
        <dbReference type="ARBA" id="ARBA00022989"/>
    </source>
</evidence>
<dbReference type="SUPFAM" id="SSF81324">
    <property type="entry name" value="Voltage-gated potassium channels"/>
    <property type="match status" value="1"/>
</dbReference>
<dbReference type="PANTHER" id="PTHR10037">
    <property type="entry name" value="VOLTAGE-GATED CATION CHANNEL CALCIUM AND SODIUM"/>
    <property type="match status" value="1"/>
</dbReference>
<organism evidence="8 9">
    <name type="scientific">Prorocentrum cordatum</name>
    <dbReference type="NCBI Taxonomy" id="2364126"/>
    <lineage>
        <taxon>Eukaryota</taxon>
        <taxon>Sar</taxon>
        <taxon>Alveolata</taxon>
        <taxon>Dinophyceae</taxon>
        <taxon>Prorocentrales</taxon>
        <taxon>Prorocentraceae</taxon>
        <taxon>Prorocentrum</taxon>
    </lineage>
</organism>
<evidence type="ECO:0000256" key="5">
    <source>
        <dbReference type="SAM" id="MobiDB-lite"/>
    </source>
</evidence>
<feature type="transmembrane region" description="Helical" evidence="6">
    <location>
        <begin position="458"/>
        <end position="477"/>
    </location>
</feature>
<dbReference type="Proteomes" id="UP001189429">
    <property type="component" value="Unassembled WGS sequence"/>
</dbReference>
<evidence type="ECO:0000256" key="4">
    <source>
        <dbReference type="ARBA" id="ARBA00023136"/>
    </source>
</evidence>
<feature type="region of interest" description="Disordered" evidence="5">
    <location>
        <begin position="1"/>
        <end position="42"/>
    </location>
</feature>
<feature type="transmembrane region" description="Helical" evidence="6">
    <location>
        <begin position="357"/>
        <end position="379"/>
    </location>
</feature>
<comment type="subcellular location">
    <subcellularLocation>
        <location evidence="1">Membrane</location>
        <topology evidence="1">Multi-pass membrane protein</topology>
    </subcellularLocation>
</comment>
<sequence>MAGRPALGGEEVARPQSPRSDAAGQDEFAEASAPGLSLSGRSIGRPRDAATSFFHDVWYDLTGRISGWEDSQIKCFEEIKGMVVDASKEQQSLMEASGQRQEELTRQLGDVARDIARHHALVSEILLRRAAHEEPGGSKQTETASQATMTSARLGAGAPGDDSAVTGEAPSMPPLRLSAEALVGSRAATAETALRVTPTPAQPAGGGAHHGSGAARVRGGVSPPAVTSAVLGKNARRGFGLQGEDHQCVSEATTERVDQRVDQRRPKLRRRSSWNSLEELNSVTRCASESVARTKEVLAEVYYSAYMSISEPERTGFLAALERKSTYFFNLVIFINTCWMTWFVNHRAQNPDDDLPWMFPIENVFLTIYLVELVLRIAVHRLYFFCNDEAGWNWLDFVIVLVDFVETLLAAGTSRGLGFVRVLRTLKVTRVFRVFRLVHFLKELRLIWDCLIGSCRSLFWSVAMMMLIMYMFSIVFVQGATTYLQEHVETDGPALRGDGYHGMDSREILIAKFGSMSSSVLSLFAAVTGGNDWIELYHAISPAGDSYSYLFLFFVAFCQISLLNIQLPSNALVLAQPTAEQKAVQKHNDEITLTKDLHKLVSPFDSLGSGRISVDKFFAEVVGTPLHFYLHSIDVSVRELKAFCEFIGADKRGTISVTSLVHGCTLVRGNARNLDMQRVLLDVKRMRREQAALTRALNVNVAAKLEDSNSTDSHPETPRSLQSEDC</sequence>
<feature type="transmembrane region" description="Helical" evidence="6">
    <location>
        <begin position="327"/>
        <end position="345"/>
    </location>
</feature>
<evidence type="ECO:0000256" key="1">
    <source>
        <dbReference type="ARBA" id="ARBA00004141"/>
    </source>
</evidence>
<keyword evidence="4 6" id="KW-0472">Membrane</keyword>
<keyword evidence="3 6" id="KW-1133">Transmembrane helix</keyword>
<feature type="region of interest" description="Disordered" evidence="5">
    <location>
        <begin position="705"/>
        <end position="726"/>
    </location>
</feature>
<dbReference type="Gene3D" id="1.10.287.70">
    <property type="match status" value="1"/>
</dbReference>
<proteinExistence type="predicted"/>
<reference evidence="8" key="1">
    <citation type="submission" date="2023-10" db="EMBL/GenBank/DDBJ databases">
        <authorList>
            <person name="Chen Y."/>
            <person name="Shah S."/>
            <person name="Dougan E. K."/>
            <person name="Thang M."/>
            <person name="Chan C."/>
        </authorList>
    </citation>
    <scope>NUCLEOTIDE SEQUENCE [LARGE SCALE GENOMIC DNA]</scope>
</reference>
<comment type="caution">
    <text evidence="8">The sequence shown here is derived from an EMBL/GenBank/DDBJ whole genome shotgun (WGS) entry which is preliminary data.</text>
</comment>
<dbReference type="InterPro" id="IPR005821">
    <property type="entry name" value="Ion_trans_dom"/>
</dbReference>
<evidence type="ECO:0000313" key="8">
    <source>
        <dbReference type="EMBL" id="CAK0888320.1"/>
    </source>
</evidence>
<dbReference type="PANTHER" id="PTHR10037:SF62">
    <property type="entry name" value="SODIUM CHANNEL PROTEIN 60E"/>
    <property type="match status" value="1"/>
</dbReference>
<keyword evidence="9" id="KW-1185">Reference proteome</keyword>
<dbReference type="Pfam" id="PF00520">
    <property type="entry name" value="Ion_trans"/>
    <property type="match status" value="1"/>
</dbReference>